<evidence type="ECO:0000313" key="2">
    <source>
        <dbReference type="EMBL" id="ORY10077.1"/>
    </source>
</evidence>
<dbReference type="OrthoDB" id="3801236at2759"/>
<name>A0A1Y1ZJ80_9PLEO</name>
<protein>
    <submittedName>
        <fullName evidence="2">Uncharacterized protein</fullName>
    </submittedName>
</protein>
<evidence type="ECO:0000313" key="3">
    <source>
        <dbReference type="Proteomes" id="UP000193144"/>
    </source>
</evidence>
<keyword evidence="3" id="KW-1185">Reference proteome</keyword>
<dbReference type="Proteomes" id="UP000193144">
    <property type="component" value="Unassembled WGS sequence"/>
</dbReference>
<feature type="compositionally biased region" description="Basic and acidic residues" evidence="1">
    <location>
        <begin position="1"/>
        <end position="18"/>
    </location>
</feature>
<comment type="caution">
    <text evidence="2">The sequence shown here is derived from an EMBL/GenBank/DDBJ whole genome shotgun (WGS) entry which is preliminary data.</text>
</comment>
<evidence type="ECO:0000256" key="1">
    <source>
        <dbReference type="SAM" id="MobiDB-lite"/>
    </source>
</evidence>
<feature type="region of interest" description="Disordered" evidence="1">
    <location>
        <begin position="619"/>
        <end position="643"/>
    </location>
</feature>
<feature type="compositionally biased region" description="Acidic residues" evidence="1">
    <location>
        <begin position="619"/>
        <end position="636"/>
    </location>
</feature>
<reference evidence="2 3" key="1">
    <citation type="submission" date="2016-07" db="EMBL/GenBank/DDBJ databases">
        <title>Pervasive Adenine N6-methylation of Active Genes in Fungi.</title>
        <authorList>
            <consortium name="DOE Joint Genome Institute"/>
            <person name="Mondo S.J."/>
            <person name="Dannebaum R.O."/>
            <person name="Kuo R.C."/>
            <person name="Labutti K."/>
            <person name="Haridas S."/>
            <person name="Kuo A."/>
            <person name="Salamov A."/>
            <person name="Ahrendt S.R."/>
            <person name="Lipzen A."/>
            <person name="Sullivan W."/>
            <person name="Andreopoulos W.B."/>
            <person name="Clum A."/>
            <person name="Lindquist E."/>
            <person name="Daum C."/>
            <person name="Ramamoorthy G.K."/>
            <person name="Gryganskyi A."/>
            <person name="Culley D."/>
            <person name="Magnuson J.K."/>
            <person name="James T.Y."/>
            <person name="O'Malley M.A."/>
            <person name="Stajich J.E."/>
            <person name="Spatafora J.W."/>
            <person name="Visel A."/>
            <person name="Grigoriev I.V."/>
        </authorList>
    </citation>
    <scope>NUCLEOTIDE SEQUENCE [LARGE SCALE GENOMIC DNA]</scope>
    <source>
        <strain evidence="2 3">CBS 115471</strain>
    </source>
</reference>
<dbReference type="AlphaFoldDB" id="A0A1Y1ZJ80"/>
<dbReference type="EMBL" id="MCFA01000078">
    <property type="protein sequence ID" value="ORY10077.1"/>
    <property type="molecule type" value="Genomic_DNA"/>
</dbReference>
<feature type="region of interest" description="Disordered" evidence="1">
    <location>
        <begin position="1"/>
        <end position="66"/>
    </location>
</feature>
<organism evidence="2 3">
    <name type="scientific">Clohesyomyces aquaticus</name>
    <dbReference type="NCBI Taxonomy" id="1231657"/>
    <lineage>
        <taxon>Eukaryota</taxon>
        <taxon>Fungi</taxon>
        <taxon>Dikarya</taxon>
        <taxon>Ascomycota</taxon>
        <taxon>Pezizomycotina</taxon>
        <taxon>Dothideomycetes</taxon>
        <taxon>Pleosporomycetidae</taxon>
        <taxon>Pleosporales</taxon>
        <taxon>Lindgomycetaceae</taxon>
        <taxon>Clohesyomyces</taxon>
    </lineage>
</organism>
<proteinExistence type="predicted"/>
<feature type="region of interest" description="Disordered" evidence="1">
    <location>
        <begin position="202"/>
        <end position="243"/>
    </location>
</feature>
<feature type="compositionally biased region" description="Low complexity" evidence="1">
    <location>
        <begin position="224"/>
        <end position="237"/>
    </location>
</feature>
<sequence length="643" mass="72209">MDRGRNQTHEKKRVDREGNSMPAQGFEREPARPMLPEFPSLQQAASHAGDPNQSNGGLAPRHPNFPHVATYANAQYQRPNRSSADAPPPYFSNLHADAHYLSNEHASTPYNGNQHHGTPFPSTRHDRSTFHGIHVGPLRQRSEVGFAQATLRGADADQYRSSVSSNWNHDLYTAPAPSFRASQSGYNNATVHNTLMLYPENSSGARPFSPSPRSTFFDSAASHPTPTSRSAVSPSRRSVSHDAGPYSFARPPLLDISSPFTCMPPTSRVDVLLNPITAQAAAAPAWKPQRSRARAAKSTSEIIIAEDTTATPKNADLGKRKLEEMVEESPASATAPRNGGHKPFEIKQVGTWSKLPLELKHRILADYLKLDVTITAGNVKQLTEDHLMPLLGVSVGMAREALQYFYEHNNIRLQPLPAEGFQPATRFGDPPKLEIHFTYPNLVTNMYVKRIEFYGCPTFIQKPEEDSDEGHIQHSVIGYNYGEWWRKRHGDNWHYLKQVAGGKYDFLKLKEIAVFFVPEPSRMQSLLWKWNVKINLGNGGEVLITDETKDWEEEMKNAIKSMRSSGRVYREPRWSGDHYLEPYFVLVKREDATVPLNAYEADLNAIDLAKAPEISPDDIEEWFNETSEEETLEEESSDRGTDD</sequence>
<gene>
    <name evidence="2" type="ORF">BCR34DRAFT_358135</name>
</gene>
<accession>A0A1Y1ZJ80</accession>
<feature type="compositionally biased region" description="Polar residues" evidence="1">
    <location>
        <begin position="40"/>
        <end position="56"/>
    </location>
</feature>